<organism evidence="2 3">
    <name type="scientific">Candidatus Nitronereus thalassa</name>
    <dbReference type="NCBI Taxonomy" id="3020898"/>
    <lineage>
        <taxon>Bacteria</taxon>
        <taxon>Pseudomonadati</taxon>
        <taxon>Nitrospirota</taxon>
        <taxon>Nitrospiria</taxon>
        <taxon>Nitrospirales</taxon>
        <taxon>Nitrospiraceae</taxon>
        <taxon>Candidatus Nitronereus</taxon>
    </lineage>
</organism>
<gene>
    <name evidence="2" type="ORF">PPG34_12265</name>
</gene>
<evidence type="ECO:0000256" key="1">
    <source>
        <dbReference type="SAM" id="Phobius"/>
    </source>
</evidence>
<feature type="transmembrane region" description="Helical" evidence="1">
    <location>
        <begin position="15"/>
        <end position="33"/>
    </location>
</feature>
<evidence type="ECO:0000313" key="3">
    <source>
        <dbReference type="Proteomes" id="UP001250932"/>
    </source>
</evidence>
<evidence type="ECO:0000313" key="2">
    <source>
        <dbReference type="EMBL" id="MDT7043126.1"/>
    </source>
</evidence>
<keyword evidence="1" id="KW-1133">Transmembrane helix</keyword>
<accession>A0ABU3K9Q8</accession>
<dbReference type="RefSeq" id="WP_313833621.1">
    <property type="nucleotide sequence ID" value="NZ_JAQOUE010000001.1"/>
</dbReference>
<proteinExistence type="predicted"/>
<reference evidence="2 3" key="1">
    <citation type="journal article" date="2023" name="ISME J.">
        <title>Cultivation and genomic characterization of novel and ubiquitous marine nitrite-oxidizing bacteria from the Nitrospirales.</title>
        <authorList>
            <person name="Mueller A.J."/>
            <person name="Daebeler A."/>
            <person name="Herbold C.W."/>
            <person name="Kirkegaard R.H."/>
            <person name="Daims H."/>
        </authorList>
    </citation>
    <scope>NUCLEOTIDE SEQUENCE [LARGE SCALE GENOMIC DNA]</scope>
    <source>
        <strain evidence="2 3">EB</strain>
    </source>
</reference>
<dbReference type="Proteomes" id="UP001250932">
    <property type="component" value="Unassembled WGS sequence"/>
</dbReference>
<dbReference type="EMBL" id="JAQOUE010000001">
    <property type="protein sequence ID" value="MDT7043126.1"/>
    <property type="molecule type" value="Genomic_DNA"/>
</dbReference>
<keyword evidence="1" id="KW-0812">Transmembrane</keyword>
<name>A0ABU3K9Q8_9BACT</name>
<protein>
    <submittedName>
        <fullName evidence="2">Uncharacterized protein</fullName>
    </submittedName>
</protein>
<keyword evidence="3" id="KW-1185">Reference proteome</keyword>
<comment type="caution">
    <text evidence="2">The sequence shown here is derived from an EMBL/GenBank/DDBJ whole genome shotgun (WGS) entry which is preliminary data.</text>
</comment>
<sequence length="152" mass="17445">MNTTTTTTLYRSRTSIFSTLVISLILFMAWPVISVGQELFSLSTDSGLELYQVEKLRELDLRINLFRASEHPKVPISDIMMETLMVDSGLQRTPHGRLFTMTAPYIQHPSHKMDALIAEIFKENFPKREHEDLGQGSLAFRSHETDWSSQIE</sequence>
<keyword evidence="1" id="KW-0472">Membrane</keyword>